<name>A0A176TBK8_9FLAO</name>
<keyword evidence="2" id="KW-1185">Reference proteome</keyword>
<evidence type="ECO:0000313" key="1">
    <source>
        <dbReference type="EMBL" id="OAD44923.1"/>
    </source>
</evidence>
<organism evidence="1 2">
    <name type="scientific">Polaribacter atrinae</name>
    <dbReference type="NCBI Taxonomy" id="1333662"/>
    <lineage>
        <taxon>Bacteria</taxon>
        <taxon>Pseudomonadati</taxon>
        <taxon>Bacteroidota</taxon>
        <taxon>Flavobacteriia</taxon>
        <taxon>Flavobacteriales</taxon>
        <taxon>Flavobacteriaceae</taxon>
    </lineage>
</organism>
<dbReference type="EMBL" id="LVWE01000034">
    <property type="protein sequence ID" value="OAD44923.1"/>
    <property type="molecule type" value="Genomic_DNA"/>
</dbReference>
<dbReference type="OrthoDB" id="676083at2"/>
<protein>
    <submittedName>
        <fullName evidence="1">Uncharacterized protein</fullName>
    </submittedName>
</protein>
<reference evidence="1 2" key="1">
    <citation type="submission" date="2016-02" db="EMBL/GenBank/DDBJ databases">
        <title>Draft genome sequence of Polaribacter atrinae KACC17473.</title>
        <authorList>
            <person name="Shin S.-K."/>
            <person name="Yi H."/>
        </authorList>
    </citation>
    <scope>NUCLEOTIDE SEQUENCE [LARGE SCALE GENOMIC DNA]</scope>
    <source>
        <strain evidence="1 2">KACC 17473</strain>
    </source>
</reference>
<comment type="caution">
    <text evidence="1">The sequence shown here is derived from an EMBL/GenBank/DDBJ whole genome shotgun (WGS) entry which is preliminary data.</text>
</comment>
<dbReference type="RefSeq" id="WP_068449906.1">
    <property type="nucleotide sequence ID" value="NZ_CANKUV010000032.1"/>
</dbReference>
<gene>
    <name evidence="1" type="ORF">LPB303_10075</name>
</gene>
<proteinExistence type="predicted"/>
<dbReference type="AlphaFoldDB" id="A0A176TBK8"/>
<dbReference type="Proteomes" id="UP000076923">
    <property type="component" value="Unassembled WGS sequence"/>
</dbReference>
<sequence>MTKEQFLNDNKQYLDFESTLLFFNLIDLKPYENEEGGVNPMKITKKIKNIVLNKMNDNVILSKGQNKKCEYYYTFDFEKKEYKIPFCIPQENLDNFKYYDIEIDTIKNYQRTLSIWKNEEKENYSSVNLIPINSEPDKMELWIGINTNGEMKIEKIREILETVKLKNN</sequence>
<evidence type="ECO:0000313" key="2">
    <source>
        <dbReference type="Proteomes" id="UP000076923"/>
    </source>
</evidence>
<accession>A0A176TBK8</accession>